<evidence type="ECO:0000313" key="1">
    <source>
        <dbReference type="EMBL" id="KAK6749817.1"/>
    </source>
</evidence>
<accession>A0ABR1DHG9</accession>
<dbReference type="Proteomes" id="UP001303046">
    <property type="component" value="Unassembled WGS sequence"/>
</dbReference>
<dbReference type="EMBL" id="JAVFWL010000004">
    <property type="protein sequence ID" value="KAK6749817.1"/>
    <property type="molecule type" value="Genomic_DNA"/>
</dbReference>
<reference evidence="1 2" key="1">
    <citation type="submission" date="2023-08" db="EMBL/GenBank/DDBJ databases">
        <title>A Necator americanus chromosomal reference genome.</title>
        <authorList>
            <person name="Ilik V."/>
            <person name="Petrzelkova K.J."/>
            <person name="Pardy F."/>
            <person name="Fuh T."/>
            <person name="Niatou-Singa F.S."/>
            <person name="Gouil Q."/>
            <person name="Baker L."/>
            <person name="Ritchie M.E."/>
            <person name="Jex A.R."/>
            <person name="Gazzola D."/>
            <person name="Li H."/>
            <person name="Toshio Fujiwara R."/>
            <person name="Zhan B."/>
            <person name="Aroian R.V."/>
            <person name="Pafco B."/>
            <person name="Schwarz E.M."/>
        </authorList>
    </citation>
    <scope>NUCLEOTIDE SEQUENCE [LARGE SCALE GENOMIC DNA]</scope>
    <source>
        <strain evidence="1 2">Aroian</strain>
        <tissue evidence="1">Whole animal</tissue>
    </source>
</reference>
<gene>
    <name evidence="1" type="primary">Necator_chrIV.g15352</name>
    <name evidence="1" type="ORF">RB195_002057</name>
</gene>
<proteinExistence type="predicted"/>
<comment type="caution">
    <text evidence="1">The sequence shown here is derived from an EMBL/GenBank/DDBJ whole genome shotgun (WGS) entry which is preliminary data.</text>
</comment>
<protein>
    <recommendedName>
        <fullName evidence="3">SCP domain-containing protein</fullName>
    </recommendedName>
</protein>
<evidence type="ECO:0008006" key="3">
    <source>
        <dbReference type="Google" id="ProtNLM"/>
    </source>
</evidence>
<name>A0ABR1DHG9_NECAM</name>
<organism evidence="1 2">
    <name type="scientific">Necator americanus</name>
    <name type="common">Human hookworm</name>
    <dbReference type="NCBI Taxonomy" id="51031"/>
    <lineage>
        <taxon>Eukaryota</taxon>
        <taxon>Metazoa</taxon>
        <taxon>Ecdysozoa</taxon>
        <taxon>Nematoda</taxon>
        <taxon>Chromadorea</taxon>
        <taxon>Rhabditida</taxon>
        <taxon>Rhabditina</taxon>
        <taxon>Rhabditomorpha</taxon>
        <taxon>Strongyloidea</taxon>
        <taxon>Ancylostomatidae</taxon>
        <taxon>Bunostominae</taxon>
        <taxon>Necator</taxon>
    </lineage>
</organism>
<keyword evidence="2" id="KW-1185">Reference proteome</keyword>
<sequence>MPESCQSPCPEGSNTRGNLWKHASYSPIITLFNITDLIDQGSSYHHYSPLHHYTIYKCDAAERKVGGCAIPGGGTTTTWWKDMDQPRQDTPVYDC</sequence>
<evidence type="ECO:0000313" key="2">
    <source>
        <dbReference type="Proteomes" id="UP001303046"/>
    </source>
</evidence>